<sequence length="556" mass="60896">MATVDWESLIQAKLDDRAGRIRPAWRLEKRITDQAYPNSTASAFELLAQTDILTKKERDITEKFSATTLISMLANKTISSVEVTTAFCKRAAIAQQLTNCLTEIFFEKALLRAKLCDDFLAREGKPMGPFHGLPISIKVGQLTLKSLNKSHHPGPIVRADEAATLGFVSYLTKPAATSNSVIVDILLDAGAVLYCKTNVPQTLFVCEGMNDVFGYTLNPHKLCLTPSGSSSGEGALVGFRGSILGVGTDIGGSIRAPSLCCGTFGFKPTANRLPYGGQQELIRKGWPGIVPALGPHAHSPQDLTLFVRSIIEAEPWRRDESALFAPWREIPEKQTLKIGLWAGDAEFPLHPPMQRALNSAAAALEAAGHQVKRVPTPVPLRRAAEIFVLSSRLDTKKSIFQFLADGNEAPIPALVEISQAINVEKKESSAEDIWEFNSQRSDFRSIWHRTWMENDIDVLLCPPSRTTAVPHGKYGVPWYTMIWNLLDCPAAVIPFLHADKTLDTQEMDGFDVDIVHSAPCSVQVVGWTGQDEEVLNAMEMIAKALENGSLSPGSRL</sequence>
<organism evidence="1 2">
    <name type="scientific">Fusarium decemcellulare</name>
    <dbReference type="NCBI Taxonomy" id="57161"/>
    <lineage>
        <taxon>Eukaryota</taxon>
        <taxon>Fungi</taxon>
        <taxon>Dikarya</taxon>
        <taxon>Ascomycota</taxon>
        <taxon>Pezizomycotina</taxon>
        <taxon>Sordariomycetes</taxon>
        <taxon>Hypocreomycetidae</taxon>
        <taxon>Hypocreales</taxon>
        <taxon>Nectriaceae</taxon>
        <taxon>Fusarium</taxon>
        <taxon>Fusarium decemcellulare species complex</taxon>
    </lineage>
</organism>
<dbReference type="Proteomes" id="UP001148629">
    <property type="component" value="Unassembled WGS sequence"/>
</dbReference>
<protein>
    <submittedName>
        <fullName evidence="1">Uncharacterized protein</fullName>
    </submittedName>
</protein>
<evidence type="ECO:0000313" key="1">
    <source>
        <dbReference type="EMBL" id="KAJ3543121.1"/>
    </source>
</evidence>
<proteinExistence type="predicted"/>
<comment type="caution">
    <text evidence="1">The sequence shown here is derived from an EMBL/GenBank/DDBJ whole genome shotgun (WGS) entry which is preliminary data.</text>
</comment>
<accession>A0ACC1SN66</accession>
<keyword evidence="2" id="KW-1185">Reference proteome</keyword>
<evidence type="ECO:0000313" key="2">
    <source>
        <dbReference type="Proteomes" id="UP001148629"/>
    </source>
</evidence>
<reference evidence="1" key="1">
    <citation type="submission" date="2022-08" db="EMBL/GenBank/DDBJ databases">
        <title>Genome Sequence of Fusarium decemcellulare.</title>
        <authorList>
            <person name="Buettner E."/>
        </authorList>
    </citation>
    <scope>NUCLEOTIDE SEQUENCE</scope>
    <source>
        <strain evidence="1">Babe19</strain>
    </source>
</reference>
<gene>
    <name evidence="1" type="ORF">NM208_g3742</name>
</gene>
<name>A0ACC1SN66_9HYPO</name>
<dbReference type="EMBL" id="JANRMS010000260">
    <property type="protein sequence ID" value="KAJ3543121.1"/>
    <property type="molecule type" value="Genomic_DNA"/>
</dbReference>